<reference evidence="1 2" key="1">
    <citation type="submission" date="2019-05" db="EMBL/GenBank/DDBJ databases">
        <title>Another draft genome of Portunus trituberculatus and its Hox gene families provides insights of decapod evolution.</title>
        <authorList>
            <person name="Jeong J.-H."/>
            <person name="Song I."/>
            <person name="Kim S."/>
            <person name="Choi T."/>
            <person name="Kim D."/>
            <person name="Ryu S."/>
            <person name="Kim W."/>
        </authorList>
    </citation>
    <scope>NUCLEOTIDE SEQUENCE [LARGE SCALE GENOMIC DNA]</scope>
    <source>
        <tissue evidence="1">Muscle</tissue>
    </source>
</reference>
<evidence type="ECO:0000313" key="1">
    <source>
        <dbReference type="EMBL" id="MPC91352.1"/>
    </source>
</evidence>
<gene>
    <name evidence="1" type="ORF">E2C01_086380</name>
</gene>
<dbReference type="Proteomes" id="UP000324222">
    <property type="component" value="Unassembled WGS sequence"/>
</dbReference>
<name>A0A5B7J593_PORTR</name>
<dbReference type="EMBL" id="VSRR010087454">
    <property type="protein sequence ID" value="MPC91352.1"/>
    <property type="molecule type" value="Genomic_DNA"/>
</dbReference>
<organism evidence="1 2">
    <name type="scientific">Portunus trituberculatus</name>
    <name type="common">Swimming crab</name>
    <name type="synonym">Neptunus trituberculatus</name>
    <dbReference type="NCBI Taxonomy" id="210409"/>
    <lineage>
        <taxon>Eukaryota</taxon>
        <taxon>Metazoa</taxon>
        <taxon>Ecdysozoa</taxon>
        <taxon>Arthropoda</taxon>
        <taxon>Crustacea</taxon>
        <taxon>Multicrustacea</taxon>
        <taxon>Malacostraca</taxon>
        <taxon>Eumalacostraca</taxon>
        <taxon>Eucarida</taxon>
        <taxon>Decapoda</taxon>
        <taxon>Pleocyemata</taxon>
        <taxon>Brachyura</taxon>
        <taxon>Eubrachyura</taxon>
        <taxon>Portunoidea</taxon>
        <taxon>Portunidae</taxon>
        <taxon>Portuninae</taxon>
        <taxon>Portunus</taxon>
    </lineage>
</organism>
<keyword evidence="2" id="KW-1185">Reference proteome</keyword>
<dbReference type="AlphaFoldDB" id="A0A5B7J593"/>
<evidence type="ECO:0000313" key="2">
    <source>
        <dbReference type="Proteomes" id="UP000324222"/>
    </source>
</evidence>
<proteinExistence type="predicted"/>
<comment type="caution">
    <text evidence="1">The sequence shown here is derived from an EMBL/GenBank/DDBJ whole genome shotgun (WGS) entry which is preliminary data.</text>
</comment>
<protein>
    <submittedName>
        <fullName evidence="1">Uncharacterized protein</fullName>
    </submittedName>
</protein>
<sequence length="88" mass="10102">MPVLHRLSYENGLTCLSLPRLATRHQEAFEKFGEGLLHHPRLRHLLLSDVPLPGRATRHQNRVAPLRAPRTNRYHLSAVPTMVRAINK</sequence>
<accession>A0A5B7J593</accession>